<feature type="domain" description="Amidohydrolase-related" evidence="10">
    <location>
        <begin position="63"/>
        <end position="429"/>
    </location>
</feature>
<dbReference type="InterPro" id="IPR011059">
    <property type="entry name" value="Metal-dep_hydrolase_composite"/>
</dbReference>
<dbReference type="SUPFAM" id="SSF51556">
    <property type="entry name" value="Metallo-dependent hydrolases"/>
    <property type="match status" value="1"/>
</dbReference>
<comment type="catalytic activity">
    <reaction evidence="8 9">
        <text>guanine + H2O + H(+) = xanthine + NH4(+)</text>
        <dbReference type="Rhea" id="RHEA:14665"/>
        <dbReference type="ChEBI" id="CHEBI:15377"/>
        <dbReference type="ChEBI" id="CHEBI:15378"/>
        <dbReference type="ChEBI" id="CHEBI:16235"/>
        <dbReference type="ChEBI" id="CHEBI:17712"/>
        <dbReference type="ChEBI" id="CHEBI:28938"/>
        <dbReference type="EC" id="3.5.4.3"/>
    </reaction>
</comment>
<dbReference type="InterPro" id="IPR006680">
    <property type="entry name" value="Amidohydro-rel"/>
</dbReference>
<evidence type="ECO:0000256" key="2">
    <source>
        <dbReference type="ARBA" id="ARBA00006745"/>
    </source>
</evidence>
<dbReference type="InterPro" id="IPR014311">
    <property type="entry name" value="Guanine_deaminase"/>
</dbReference>
<dbReference type="GO" id="GO:0006147">
    <property type="term" value="P:guanine catabolic process"/>
    <property type="evidence" value="ECO:0007669"/>
    <property type="project" value="UniProtKB-UniRule"/>
</dbReference>
<sequence>MEVLVGTIIHSTWDNPMVIMDKSALGIQNNKIVFICSSDELHDVKQKYGFSEDSISRFDKGEFIMPGFIDTHIHASQYVNAGKGLDLPLLCWLNQYTFPSEARFSNIDYAEKVYDKVVRRVLMNGTTTASYFATNHRAASLKLCQVIARYGQRAFVGKVCSNQNSPSYYIENTEEAVAESESFIKGVQAMKNDLITPVVTPRFAISCSFQLLQALGKLKDTYNLPVQSHLSENKEECKQVKKLFPDSAHYVDVYRKSNLLGPQTVMAHAIHICDEELEVLKRTETGVSHCPNSNMSICSGLCDVRRLLEKNIKVGLGTDVAGGYHPSMLNAIRLTIITSKLISLDRPESYKYINYKEAFRMATLGGAKDDRTGNFQVGKDFDAIIINPTCPDGPVDIFPEDTLENRVEKFIHLGDDRNIKQVFVAGQKVWPRD</sequence>
<dbReference type="AlphaFoldDB" id="A0AAD9KBI4"/>
<accession>A0AAD9KBI4</accession>
<dbReference type="EMBL" id="JAODUP010000028">
    <property type="protein sequence ID" value="KAK2167413.1"/>
    <property type="molecule type" value="Genomic_DNA"/>
</dbReference>
<evidence type="ECO:0000256" key="9">
    <source>
        <dbReference type="RuleBase" id="RU366009"/>
    </source>
</evidence>
<dbReference type="Proteomes" id="UP001208570">
    <property type="component" value="Unassembled WGS sequence"/>
</dbReference>
<evidence type="ECO:0000256" key="6">
    <source>
        <dbReference type="ARBA" id="ARBA00022801"/>
    </source>
</evidence>
<evidence type="ECO:0000259" key="10">
    <source>
        <dbReference type="Pfam" id="PF01979"/>
    </source>
</evidence>
<evidence type="ECO:0000313" key="11">
    <source>
        <dbReference type="EMBL" id="KAK2167413.1"/>
    </source>
</evidence>
<evidence type="ECO:0000313" key="12">
    <source>
        <dbReference type="Proteomes" id="UP001208570"/>
    </source>
</evidence>
<dbReference type="Pfam" id="PF01979">
    <property type="entry name" value="Amidohydro_1"/>
    <property type="match status" value="1"/>
</dbReference>
<evidence type="ECO:0000256" key="7">
    <source>
        <dbReference type="ARBA" id="ARBA00022833"/>
    </source>
</evidence>
<evidence type="ECO:0000256" key="1">
    <source>
        <dbReference type="ARBA" id="ARBA00004984"/>
    </source>
</evidence>
<dbReference type="FunFam" id="3.20.20.140:FF:000022">
    <property type="entry name" value="Guanine deaminase"/>
    <property type="match status" value="1"/>
</dbReference>
<comment type="caution">
    <text evidence="11">The sequence shown here is derived from an EMBL/GenBank/DDBJ whole genome shotgun (WGS) entry which is preliminary data.</text>
</comment>
<dbReference type="InterPro" id="IPR032466">
    <property type="entry name" value="Metal_Hydrolase"/>
</dbReference>
<dbReference type="GO" id="GO:0008270">
    <property type="term" value="F:zinc ion binding"/>
    <property type="evidence" value="ECO:0007669"/>
    <property type="project" value="UniProtKB-UniRule"/>
</dbReference>
<evidence type="ECO:0000256" key="5">
    <source>
        <dbReference type="ARBA" id="ARBA00022723"/>
    </source>
</evidence>
<dbReference type="Gene3D" id="3.20.20.140">
    <property type="entry name" value="Metal-dependent hydrolases"/>
    <property type="match status" value="1"/>
</dbReference>
<gene>
    <name evidence="11" type="ORF">LSH36_28g06018</name>
</gene>
<dbReference type="GO" id="GO:0008892">
    <property type="term" value="F:guanine deaminase activity"/>
    <property type="evidence" value="ECO:0007669"/>
    <property type="project" value="UniProtKB-UniRule"/>
</dbReference>
<dbReference type="PANTHER" id="PTHR11271">
    <property type="entry name" value="GUANINE DEAMINASE"/>
    <property type="match status" value="1"/>
</dbReference>
<comment type="function">
    <text evidence="9">Catalyzes the hydrolytic deamination of guanine, producing xanthine and ammonia.</text>
</comment>
<protein>
    <recommendedName>
        <fullName evidence="4 9">Guanine deaminase</fullName>
        <shortName evidence="9">Guanase</shortName>
        <ecNumber evidence="3 9">3.5.4.3</ecNumber>
    </recommendedName>
    <alternativeName>
        <fullName evidence="9">Guanine aminohydrolase</fullName>
    </alternativeName>
</protein>
<evidence type="ECO:0000256" key="3">
    <source>
        <dbReference type="ARBA" id="ARBA00012781"/>
    </source>
</evidence>
<evidence type="ECO:0000256" key="8">
    <source>
        <dbReference type="ARBA" id="ARBA00051148"/>
    </source>
</evidence>
<comment type="cofactor">
    <cofactor evidence="9">
        <name>Zn(2+)</name>
        <dbReference type="ChEBI" id="CHEBI:29105"/>
    </cofactor>
    <text evidence="9">Binds 1 zinc ion per subunit.</text>
</comment>
<dbReference type="NCBIfam" id="TIGR02967">
    <property type="entry name" value="guan_deamin"/>
    <property type="match status" value="1"/>
</dbReference>
<keyword evidence="5 9" id="KW-0479">Metal-binding</keyword>
<comment type="pathway">
    <text evidence="1 9">Purine metabolism; guanine degradation; xanthine from guanine: step 1/1.</text>
</comment>
<reference evidence="11" key="1">
    <citation type="journal article" date="2023" name="Mol. Biol. Evol.">
        <title>Third-Generation Sequencing Reveals the Adaptive Role of the Epigenome in Three Deep-Sea Polychaetes.</title>
        <authorList>
            <person name="Perez M."/>
            <person name="Aroh O."/>
            <person name="Sun Y."/>
            <person name="Lan Y."/>
            <person name="Juniper S.K."/>
            <person name="Young C.R."/>
            <person name="Angers B."/>
            <person name="Qian P.Y."/>
        </authorList>
    </citation>
    <scope>NUCLEOTIDE SEQUENCE</scope>
    <source>
        <strain evidence="11">P08H-3</strain>
    </source>
</reference>
<dbReference type="Gene3D" id="2.30.40.10">
    <property type="entry name" value="Urease, subunit C, domain 1"/>
    <property type="match status" value="1"/>
</dbReference>
<evidence type="ECO:0000256" key="4">
    <source>
        <dbReference type="ARBA" id="ARBA00014514"/>
    </source>
</evidence>
<dbReference type="PANTHER" id="PTHR11271:SF6">
    <property type="entry name" value="GUANINE DEAMINASE"/>
    <property type="match status" value="1"/>
</dbReference>
<name>A0AAD9KBI4_9ANNE</name>
<proteinExistence type="inferred from homology"/>
<dbReference type="EC" id="3.5.4.3" evidence="3 9"/>
<organism evidence="11 12">
    <name type="scientific">Paralvinella palmiformis</name>
    <dbReference type="NCBI Taxonomy" id="53620"/>
    <lineage>
        <taxon>Eukaryota</taxon>
        <taxon>Metazoa</taxon>
        <taxon>Spiralia</taxon>
        <taxon>Lophotrochozoa</taxon>
        <taxon>Annelida</taxon>
        <taxon>Polychaeta</taxon>
        <taxon>Sedentaria</taxon>
        <taxon>Canalipalpata</taxon>
        <taxon>Terebellida</taxon>
        <taxon>Terebelliformia</taxon>
        <taxon>Alvinellidae</taxon>
        <taxon>Paralvinella</taxon>
    </lineage>
</organism>
<keyword evidence="12" id="KW-1185">Reference proteome</keyword>
<dbReference type="InterPro" id="IPR051607">
    <property type="entry name" value="Metallo-dep_hydrolases"/>
</dbReference>
<keyword evidence="6 9" id="KW-0378">Hydrolase</keyword>
<comment type="similarity">
    <text evidence="2 9">Belongs to the metallo-dependent hydrolases superfamily. ATZ/TRZ family.</text>
</comment>
<dbReference type="GO" id="GO:0005829">
    <property type="term" value="C:cytosol"/>
    <property type="evidence" value="ECO:0007669"/>
    <property type="project" value="TreeGrafter"/>
</dbReference>
<dbReference type="SUPFAM" id="SSF51338">
    <property type="entry name" value="Composite domain of metallo-dependent hydrolases"/>
    <property type="match status" value="1"/>
</dbReference>
<keyword evidence="7 9" id="KW-0862">Zinc</keyword>